<proteinExistence type="predicted"/>
<gene>
    <name evidence="4" type="ORF">SAMN05421766_102490</name>
</gene>
<dbReference type="PANTHER" id="PTHR22916:SF51">
    <property type="entry name" value="GLYCOSYLTRANSFERASE EPSH-RELATED"/>
    <property type="match status" value="1"/>
</dbReference>
<reference evidence="4 5" key="1">
    <citation type="submission" date="2017-01" db="EMBL/GenBank/DDBJ databases">
        <authorList>
            <person name="Varghese N."/>
            <person name="Submissions S."/>
        </authorList>
    </citation>
    <scope>NUCLEOTIDE SEQUENCE [LARGE SCALE GENOMIC DNA]</scope>
    <source>
        <strain evidence="4 5">DSM 2061</strain>
    </source>
</reference>
<dbReference type="RefSeq" id="WP_083690399.1">
    <property type="nucleotide sequence ID" value="NZ_FTOB01000002.1"/>
</dbReference>
<comment type="caution">
    <text evidence="4">The sequence shown here is derived from an EMBL/GenBank/DDBJ whole genome shotgun (WGS) entry which is preliminary data.</text>
</comment>
<evidence type="ECO:0000313" key="5">
    <source>
        <dbReference type="Proteomes" id="UP000185728"/>
    </source>
</evidence>
<dbReference type="Gene3D" id="3.90.550.10">
    <property type="entry name" value="Spore Coat Polysaccharide Biosynthesis Protein SpsA, Chain A"/>
    <property type="match status" value="1"/>
</dbReference>
<name>A0ABY1KMX9_9FLAO</name>
<organism evidence="4 5">
    <name type="scientific">Zobellia uliginosa</name>
    <dbReference type="NCBI Taxonomy" id="143224"/>
    <lineage>
        <taxon>Bacteria</taxon>
        <taxon>Pseudomonadati</taxon>
        <taxon>Bacteroidota</taxon>
        <taxon>Flavobacteriia</taxon>
        <taxon>Flavobacteriales</taxon>
        <taxon>Flavobacteriaceae</taxon>
        <taxon>Zobellia</taxon>
    </lineage>
</organism>
<dbReference type="InterPro" id="IPR029044">
    <property type="entry name" value="Nucleotide-diphossugar_trans"/>
</dbReference>
<evidence type="ECO:0000259" key="3">
    <source>
        <dbReference type="Pfam" id="PF00535"/>
    </source>
</evidence>
<keyword evidence="5" id="KW-1185">Reference proteome</keyword>
<dbReference type="Pfam" id="PF00535">
    <property type="entry name" value="Glycos_transf_2"/>
    <property type="match status" value="1"/>
</dbReference>
<evidence type="ECO:0000256" key="2">
    <source>
        <dbReference type="ARBA" id="ARBA00022679"/>
    </source>
</evidence>
<dbReference type="PANTHER" id="PTHR22916">
    <property type="entry name" value="GLYCOSYLTRANSFERASE"/>
    <property type="match status" value="1"/>
</dbReference>
<dbReference type="InterPro" id="IPR001173">
    <property type="entry name" value="Glyco_trans_2-like"/>
</dbReference>
<feature type="domain" description="Glycosyltransferase 2-like" evidence="3">
    <location>
        <begin position="4"/>
        <end position="135"/>
    </location>
</feature>
<evidence type="ECO:0000313" key="4">
    <source>
        <dbReference type="EMBL" id="SIS51077.1"/>
    </source>
</evidence>
<keyword evidence="1" id="KW-0328">Glycosyltransferase</keyword>
<dbReference type="EMBL" id="FTOB01000002">
    <property type="protein sequence ID" value="SIS51077.1"/>
    <property type="molecule type" value="Genomic_DNA"/>
</dbReference>
<accession>A0ABY1KMX9</accession>
<sequence length="341" mass="39505">MRLSIIIPCYNMELYLCECVNSLLDQQMTDSEYEIIIVNDESKDRTLEIAQEYATQHSNIKVIDKKNAGVGAARNSGYDVAQGEYIYFLDPDDYVAQNTLPILLELCKANDLDILTFVSRSVVTKPYPYSKNIDSFDASAQPDICDGITYIANKKHKNEIWWYLIKRDFIQNTGIRFIEGKWMEDAILTSELFCQAKRMAHTDLDVHRYRILPTSAMRNKSPEHYNKVIYDNANAAHVFNELIGTIPRTHKDAEACIKRLKTRQQSFVFFLMVRLMKSDIPVSEIPAMLTGFEKIDAYPLKKFLGEDYHGIGYSCLVFVFNRKPLINPFIKMFRSFYTLVR</sequence>
<protein>
    <submittedName>
        <fullName evidence="4">Glycosyl transferase family 2</fullName>
    </submittedName>
</protein>
<dbReference type="Proteomes" id="UP000185728">
    <property type="component" value="Unassembled WGS sequence"/>
</dbReference>
<keyword evidence="2 4" id="KW-0808">Transferase</keyword>
<dbReference type="GO" id="GO:0016740">
    <property type="term" value="F:transferase activity"/>
    <property type="evidence" value="ECO:0007669"/>
    <property type="project" value="UniProtKB-KW"/>
</dbReference>
<evidence type="ECO:0000256" key="1">
    <source>
        <dbReference type="ARBA" id="ARBA00022676"/>
    </source>
</evidence>
<dbReference type="SUPFAM" id="SSF53448">
    <property type="entry name" value="Nucleotide-diphospho-sugar transferases"/>
    <property type="match status" value="1"/>
</dbReference>
<dbReference type="CDD" id="cd00761">
    <property type="entry name" value="Glyco_tranf_GTA_type"/>
    <property type="match status" value="1"/>
</dbReference>